<dbReference type="SUPFAM" id="SSF111369">
    <property type="entry name" value="HlyD-like secretion proteins"/>
    <property type="match status" value="1"/>
</dbReference>
<comment type="caution">
    <text evidence="11">The sequence shown here is derived from an EMBL/GenBank/DDBJ whole genome shotgun (WGS) entry which is preliminary data.</text>
</comment>
<feature type="domain" description="Multidrug resistance protein MdtA-like alpha-helical hairpin" evidence="7">
    <location>
        <begin position="108"/>
        <end position="177"/>
    </location>
</feature>
<dbReference type="Pfam" id="PF25967">
    <property type="entry name" value="RND-MFP_C"/>
    <property type="match status" value="1"/>
</dbReference>
<proteinExistence type="inferred from homology"/>
<sequence>MTDKRRWRRAAGVLGLTACVGVAGCGQQVKEERQGAAANRPVPVAVAAAGKQDVRVVQSALGTVVPQASVVVRARVGGQLQKVLFQEGQLVKAGELLAEIDPRPFVAQLTQAEGQLKRDLALLKNAQADLARYQGLRAHDSISEQALDNQAALVQQYQGTVQADQGVVDNARLQLSFARITAPVSGRIGLRQVDVGNIVAPNDAAGLAVITAVQPIAALFSLPEDQLPAIAAQLAGAQKQGRVLAVEAWDRAGTRKLAQGRLETIDNQIDPATGTIRFKAQFANADGALYPNQFVNVRLLVETRSAQIVAPSVAIQNGNQGPFVYVVGTDKTVALRPVTLGPVDGDKTTVTTGLEPGEQVVVTGTDRLRNGAKVVLPESRKARATARAEIAG</sequence>
<evidence type="ECO:0000313" key="11">
    <source>
        <dbReference type="EMBL" id="MCS0629910.1"/>
    </source>
</evidence>
<dbReference type="PANTHER" id="PTHR30469">
    <property type="entry name" value="MULTIDRUG RESISTANCE PROTEIN MDTA"/>
    <property type="match status" value="1"/>
</dbReference>
<dbReference type="InterPro" id="IPR058624">
    <property type="entry name" value="MdtA-like_HH"/>
</dbReference>
<protein>
    <submittedName>
        <fullName evidence="11">MdtA/MuxA family multidrug efflux RND transporter periplasmic adaptor subunit</fullName>
    </submittedName>
</protein>
<reference evidence="11" key="1">
    <citation type="submission" date="2022-08" db="EMBL/GenBank/DDBJ databases">
        <title>Reclassification of Massilia species as members of the genera Telluria, Duganella, Pseudoduganella, Mokoshia gen. nov. and Zemynaea gen. nov. using orthogonal and non-orthogonal genome-based approaches.</title>
        <authorList>
            <person name="Bowman J.P."/>
        </authorList>
    </citation>
    <scope>NUCLEOTIDE SEQUENCE</scope>
    <source>
        <strain evidence="11">LMG 11547</strain>
    </source>
</reference>
<feature type="domain" description="Multidrug resistance protein MdtA-like C-terminal permuted SH3" evidence="10">
    <location>
        <begin position="308"/>
        <end position="367"/>
    </location>
</feature>
<dbReference type="EMBL" id="JANUHC010000003">
    <property type="protein sequence ID" value="MCS0629910.1"/>
    <property type="molecule type" value="Genomic_DNA"/>
</dbReference>
<dbReference type="Gene3D" id="1.10.287.470">
    <property type="entry name" value="Helix hairpin bin"/>
    <property type="match status" value="1"/>
</dbReference>
<evidence type="ECO:0000313" key="12">
    <source>
        <dbReference type="Proteomes" id="UP001165263"/>
    </source>
</evidence>
<dbReference type="Proteomes" id="UP001165263">
    <property type="component" value="Unassembled WGS sequence"/>
</dbReference>
<dbReference type="Gene3D" id="2.40.420.20">
    <property type="match status" value="1"/>
</dbReference>
<evidence type="ECO:0000256" key="2">
    <source>
        <dbReference type="ARBA" id="ARBA00009477"/>
    </source>
</evidence>
<dbReference type="Gene3D" id="2.40.30.170">
    <property type="match status" value="1"/>
</dbReference>
<feature type="domain" description="Multidrug resistance protein MdtA-like barrel-sandwich hybrid" evidence="8">
    <location>
        <begin position="70"/>
        <end position="211"/>
    </location>
</feature>
<evidence type="ECO:0000259" key="9">
    <source>
        <dbReference type="Pfam" id="PF25944"/>
    </source>
</evidence>
<feature type="domain" description="Multidrug resistance protein MdtA-like beta-barrel" evidence="9">
    <location>
        <begin position="215"/>
        <end position="302"/>
    </location>
</feature>
<dbReference type="InterPro" id="IPR006143">
    <property type="entry name" value="RND_pump_MFP"/>
</dbReference>
<dbReference type="NCBIfam" id="NF008589">
    <property type="entry name" value="PRK11556.1"/>
    <property type="match status" value="1"/>
</dbReference>
<keyword evidence="12" id="KW-1185">Reference proteome</keyword>
<dbReference type="InterPro" id="IPR058626">
    <property type="entry name" value="MdtA-like_b-barrel"/>
</dbReference>
<keyword evidence="6" id="KW-0472">Membrane</keyword>
<dbReference type="Pfam" id="PF25917">
    <property type="entry name" value="BSH_RND"/>
    <property type="match status" value="1"/>
</dbReference>
<dbReference type="InterPro" id="IPR058625">
    <property type="entry name" value="MdtA-like_BSH"/>
</dbReference>
<comment type="similarity">
    <text evidence="2">Belongs to the membrane fusion protein (MFP) (TC 8.A.1) family.</text>
</comment>
<evidence type="ECO:0000256" key="6">
    <source>
        <dbReference type="ARBA" id="ARBA00023136"/>
    </source>
</evidence>
<evidence type="ECO:0000259" key="10">
    <source>
        <dbReference type="Pfam" id="PF25967"/>
    </source>
</evidence>
<keyword evidence="5" id="KW-0997">Cell inner membrane</keyword>
<dbReference type="Gene3D" id="2.40.50.100">
    <property type="match status" value="1"/>
</dbReference>
<dbReference type="InterPro" id="IPR058627">
    <property type="entry name" value="MdtA-like_C"/>
</dbReference>
<accession>A0ABT2BXQ7</accession>
<comment type="subcellular location">
    <subcellularLocation>
        <location evidence="1">Cell membrane</location>
    </subcellularLocation>
</comment>
<keyword evidence="3" id="KW-0813">Transport</keyword>
<dbReference type="PANTHER" id="PTHR30469:SF12">
    <property type="entry name" value="MULTIDRUG RESISTANCE PROTEIN MDTA"/>
    <property type="match status" value="1"/>
</dbReference>
<evidence type="ECO:0000259" key="7">
    <source>
        <dbReference type="Pfam" id="PF25876"/>
    </source>
</evidence>
<name>A0ABT2BXQ7_9BURK</name>
<evidence type="ECO:0000256" key="3">
    <source>
        <dbReference type="ARBA" id="ARBA00022448"/>
    </source>
</evidence>
<gene>
    <name evidence="11" type="ORF">NX786_11255</name>
</gene>
<dbReference type="RefSeq" id="WP_259449005.1">
    <property type="nucleotide sequence ID" value="NZ_CP119520.1"/>
</dbReference>
<evidence type="ECO:0000256" key="5">
    <source>
        <dbReference type="ARBA" id="ARBA00022519"/>
    </source>
</evidence>
<keyword evidence="4" id="KW-1003">Cell membrane</keyword>
<dbReference type="Pfam" id="PF25876">
    <property type="entry name" value="HH_MFP_RND"/>
    <property type="match status" value="1"/>
</dbReference>
<organism evidence="11 12">
    <name type="scientific">Telluria mixta</name>
    <dbReference type="NCBI Taxonomy" id="34071"/>
    <lineage>
        <taxon>Bacteria</taxon>
        <taxon>Pseudomonadati</taxon>
        <taxon>Pseudomonadota</taxon>
        <taxon>Betaproteobacteria</taxon>
        <taxon>Burkholderiales</taxon>
        <taxon>Oxalobacteraceae</taxon>
        <taxon>Telluria group</taxon>
        <taxon>Telluria</taxon>
    </lineage>
</organism>
<dbReference type="NCBIfam" id="TIGR01730">
    <property type="entry name" value="RND_mfp"/>
    <property type="match status" value="1"/>
</dbReference>
<evidence type="ECO:0000256" key="1">
    <source>
        <dbReference type="ARBA" id="ARBA00004236"/>
    </source>
</evidence>
<evidence type="ECO:0000259" key="8">
    <source>
        <dbReference type="Pfam" id="PF25917"/>
    </source>
</evidence>
<evidence type="ECO:0000256" key="4">
    <source>
        <dbReference type="ARBA" id="ARBA00022475"/>
    </source>
</evidence>
<dbReference type="Pfam" id="PF25944">
    <property type="entry name" value="Beta-barrel_RND"/>
    <property type="match status" value="1"/>
</dbReference>
<dbReference type="PROSITE" id="PS51257">
    <property type="entry name" value="PROKAR_LIPOPROTEIN"/>
    <property type="match status" value="1"/>
</dbReference>